<dbReference type="GO" id="GO:0003677">
    <property type="term" value="F:DNA binding"/>
    <property type="evidence" value="ECO:0007669"/>
    <property type="project" value="InterPro"/>
</dbReference>
<gene>
    <name evidence="3" type="ordered locus">Calkr_2645</name>
</gene>
<feature type="coiled-coil region" evidence="1">
    <location>
        <begin position="82"/>
        <end position="123"/>
    </location>
</feature>
<dbReference type="NCBIfam" id="TIGR01764">
    <property type="entry name" value="excise"/>
    <property type="match status" value="1"/>
</dbReference>
<geneLocation type="plasmid" evidence="3 4">
    <name>pCALKR01</name>
</geneLocation>
<proteinExistence type="predicted"/>
<keyword evidence="4" id="KW-1185">Reference proteome</keyword>
<dbReference type="Gene3D" id="1.10.1660.10">
    <property type="match status" value="1"/>
</dbReference>
<sequence length="144" mass="16980">MDKLTIKEAAQALGVSEKTIRRMIKDGRLKASLEKSVYGQQYYIPKSEIDNAVQIVEAVKVKKEYSVEELAVAISNYLSERDKKLVEALEILNQKIEKIQKENQQLKEELLKLQEEHFRKIDEKLTQWRQENKKKGLFSFLRRQ</sequence>
<accession>E4SAY9</accession>
<evidence type="ECO:0000313" key="3">
    <source>
        <dbReference type="EMBL" id="ADQ42068.1"/>
    </source>
</evidence>
<evidence type="ECO:0000259" key="2">
    <source>
        <dbReference type="Pfam" id="PF12728"/>
    </source>
</evidence>
<dbReference type="InterPro" id="IPR041657">
    <property type="entry name" value="HTH_17"/>
</dbReference>
<dbReference type="OrthoDB" id="2612078at2"/>
<organism evidence="3 4">
    <name type="scientific">Caldicellulosiruptor acetigenus (strain ATCC 700853 / DSM 12137 / I77R1B)</name>
    <name type="common">Caldicellulosiruptor kristjanssonii</name>
    <dbReference type="NCBI Taxonomy" id="632335"/>
    <lineage>
        <taxon>Bacteria</taxon>
        <taxon>Bacillati</taxon>
        <taxon>Bacillota</taxon>
        <taxon>Bacillota incertae sedis</taxon>
        <taxon>Caldicellulosiruptorales</taxon>
        <taxon>Caldicellulosiruptoraceae</taxon>
        <taxon>Caldicellulosiruptor</taxon>
    </lineage>
</organism>
<dbReference type="AlphaFoldDB" id="E4SAY9"/>
<keyword evidence="3" id="KW-0614">Plasmid</keyword>
<dbReference type="HOGENOM" id="CLU_1792897_0_0_9"/>
<dbReference type="EMBL" id="CP002327">
    <property type="protein sequence ID" value="ADQ42068.1"/>
    <property type="molecule type" value="Genomic_DNA"/>
</dbReference>
<name>E4SAY9_CALA7</name>
<dbReference type="RefSeq" id="WP_013429075.1">
    <property type="nucleotide sequence ID" value="NC_014719.1"/>
</dbReference>
<dbReference type="eggNOG" id="COG2452">
    <property type="taxonomic scope" value="Bacteria"/>
</dbReference>
<feature type="domain" description="Helix-turn-helix" evidence="2">
    <location>
        <begin position="4"/>
        <end position="50"/>
    </location>
</feature>
<protein>
    <submittedName>
        <fullName evidence="3">DNA binding domain protein, excisionase family</fullName>
    </submittedName>
</protein>
<reference evidence="3 4" key="2">
    <citation type="journal article" date="2011" name="J. Bacteriol.">
        <title>Complete genome sequences for the anaerobic, extremely thermophilic plant biomass-degrading bacteria Caldicellulosiruptor hydrothermalis, Caldicellulosiruptor kristjanssonii, Caldicellulosiruptor kronotskyensis, Caldicellulosiruptor owensenis, and Caldicellulosiruptor lactoaceticus.</title>
        <authorList>
            <person name="Blumer-Schuette S.E."/>
            <person name="Ozdemir I."/>
            <person name="Mistry D."/>
            <person name="Lucas S."/>
            <person name="Lapidus A."/>
            <person name="Cheng J.F."/>
            <person name="Goodwin L.A."/>
            <person name="Pitluck S."/>
            <person name="Land M.L."/>
            <person name="Hauser L.J."/>
            <person name="Woyke T."/>
            <person name="Mikhailova N."/>
            <person name="Pati A."/>
            <person name="Kyrpides N.C."/>
            <person name="Ivanova N."/>
            <person name="Detter J.C."/>
            <person name="Walston-Davenport K."/>
            <person name="Han S."/>
            <person name="Adams M.W."/>
            <person name="Kelly R.M."/>
        </authorList>
    </citation>
    <scope>NUCLEOTIDE SEQUENCE [LARGE SCALE GENOMIC DNA]</scope>
    <source>
        <strain evidence="4">ATCC 700853 / DSM 12137 / I77R1B</strain>
        <plasmid evidence="3">pCALKR01</plasmid>
    </source>
</reference>
<dbReference type="InterPro" id="IPR010093">
    <property type="entry name" value="SinI_DNA-bd"/>
</dbReference>
<dbReference type="Pfam" id="PF12728">
    <property type="entry name" value="HTH_17"/>
    <property type="match status" value="1"/>
</dbReference>
<reference key="1">
    <citation type="submission" date="2010-11" db="EMBL/GenBank/DDBJ databases">
        <title>Complete sequence of plasmid of Caldicellulosiruptor kristjanssonii 177R1B.</title>
        <authorList>
            <consortium name="US DOE Joint Genome Institute"/>
            <person name="Lucas S."/>
            <person name="Copeland A."/>
            <person name="Lapidus A."/>
            <person name="Cheng J.-F."/>
            <person name="Bruce D."/>
            <person name="Goodwin L."/>
            <person name="Pitluck S."/>
            <person name="Davenport K."/>
            <person name="Detter J.C."/>
            <person name="Han C."/>
            <person name="Tapia R."/>
            <person name="Land M."/>
            <person name="Hauser L."/>
            <person name="Jeffries C."/>
            <person name="Kyrpides N."/>
            <person name="Ivanova N."/>
            <person name="Mikhailova N."/>
            <person name="Blumer-Schuette S.E."/>
            <person name="Kelly R.M."/>
            <person name="Woyke T."/>
        </authorList>
    </citation>
    <scope>NUCLEOTIDE SEQUENCE</scope>
    <source>
        <strain>177R1B</strain>
    </source>
</reference>
<evidence type="ECO:0000313" key="4">
    <source>
        <dbReference type="Proteomes" id="UP000009256"/>
    </source>
</evidence>
<dbReference type="InterPro" id="IPR009061">
    <property type="entry name" value="DNA-bd_dom_put_sf"/>
</dbReference>
<dbReference type="SUPFAM" id="SSF46955">
    <property type="entry name" value="Putative DNA-binding domain"/>
    <property type="match status" value="1"/>
</dbReference>
<dbReference type="KEGG" id="cki:Calkr_2645"/>
<keyword evidence="1" id="KW-0175">Coiled coil</keyword>
<dbReference type="Proteomes" id="UP000009256">
    <property type="component" value="Plasmid pCALKR01"/>
</dbReference>
<evidence type="ECO:0000256" key="1">
    <source>
        <dbReference type="SAM" id="Coils"/>
    </source>
</evidence>